<accession>A0AAV3R202</accession>
<dbReference type="GO" id="GO:0005739">
    <property type="term" value="C:mitochondrion"/>
    <property type="evidence" value="ECO:0007669"/>
    <property type="project" value="TreeGrafter"/>
</dbReference>
<dbReference type="Proteomes" id="UP001454036">
    <property type="component" value="Unassembled WGS sequence"/>
</dbReference>
<evidence type="ECO:0000313" key="3">
    <source>
        <dbReference type="Proteomes" id="UP001454036"/>
    </source>
</evidence>
<dbReference type="InterPro" id="IPR004926">
    <property type="entry name" value="LEA_3a"/>
</dbReference>
<feature type="compositionally biased region" description="Low complexity" evidence="1">
    <location>
        <begin position="39"/>
        <end position="49"/>
    </location>
</feature>
<reference evidence="2 3" key="1">
    <citation type="submission" date="2024-01" db="EMBL/GenBank/DDBJ databases">
        <title>The complete chloroplast genome sequence of Lithospermum erythrorhizon: insights into the phylogenetic relationship among Boraginaceae species and the maternal lineages of purple gromwells.</title>
        <authorList>
            <person name="Okada T."/>
            <person name="Watanabe K."/>
        </authorList>
    </citation>
    <scope>NUCLEOTIDE SEQUENCE [LARGE SCALE GENOMIC DNA]</scope>
</reference>
<proteinExistence type="predicted"/>
<name>A0AAV3R202_LITER</name>
<evidence type="ECO:0008006" key="4">
    <source>
        <dbReference type="Google" id="ProtNLM"/>
    </source>
</evidence>
<feature type="region of interest" description="Disordered" evidence="1">
    <location>
        <begin position="29"/>
        <end position="66"/>
    </location>
</feature>
<organism evidence="2 3">
    <name type="scientific">Lithospermum erythrorhizon</name>
    <name type="common">Purple gromwell</name>
    <name type="synonym">Lithospermum officinale var. erythrorhizon</name>
    <dbReference type="NCBI Taxonomy" id="34254"/>
    <lineage>
        <taxon>Eukaryota</taxon>
        <taxon>Viridiplantae</taxon>
        <taxon>Streptophyta</taxon>
        <taxon>Embryophyta</taxon>
        <taxon>Tracheophyta</taxon>
        <taxon>Spermatophyta</taxon>
        <taxon>Magnoliopsida</taxon>
        <taxon>eudicotyledons</taxon>
        <taxon>Gunneridae</taxon>
        <taxon>Pentapetalae</taxon>
        <taxon>asterids</taxon>
        <taxon>lamiids</taxon>
        <taxon>Boraginales</taxon>
        <taxon>Boraginaceae</taxon>
        <taxon>Boraginoideae</taxon>
        <taxon>Lithospermeae</taxon>
        <taxon>Lithospermum</taxon>
    </lineage>
</organism>
<dbReference type="EMBL" id="BAABME010024343">
    <property type="protein sequence ID" value="GAA0170018.1"/>
    <property type="molecule type" value="Genomic_DNA"/>
</dbReference>
<dbReference type="PANTHER" id="PTHR33509">
    <property type="entry name" value="LATE EMBRYOGENIS ABUNDANT PROTEIN 2-RELATED"/>
    <property type="match status" value="1"/>
</dbReference>
<dbReference type="PANTHER" id="PTHR33509:SF5">
    <property type="entry name" value="PROTEIN SENESCENCE-ASSOCIATED GENE 21, MITOCHONDRIAL"/>
    <property type="match status" value="1"/>
</dbReference>
<dbReference type="AlphaFoldDB" id="A0AAV3R202"/>
<gene>
    <name evidence="2" type="ORF">LIER_40871</name>
</gene>
<dbReference type="GO" id="GO:0006950">
    <property type="term" value="P:response to stress"/>
    <property type="evidence" value="ECO:0007669"/>
    <property type="project" value="TreeGrafter"/>
</dbReference>
<evidence type="ECO:0000256" key="1">
    <source>
        <dbReference type="SAM" id="MobiDB-lite"/>
    </source>
</evidence>
<comment type="caution">
    <text evidence="2">The sequence shown here is derived from an EMBL/GenBank/DDBJ whole genome shotgun (WGS) entry which is preliminary data.</text>
</comment>
<protein>
    <recommendedName>
        <fullName evidence="4">Late embryogenesis abundant protein</fullName>
    </recommendedName>
</protein>
<dbReference type="Pfam" id="PF03242">
    <property type="entry name" value="LEA_3a"/>
    <property type="match status" value="1"/>
</dbReference>
<sequence>MARSFSNSKIVSTFVVDKISIALKSIREEQHDVDEGSKAATTTTSSATTPWVPDPKTGYYRPDNRPNEIDAAQLRQMLLNHKIHQN</sequence>
<evidence type="ECO:0000313" key="2">
    <source>
        <dbReference type="EMBL" id="GAA0170018.1"/>
    </source>
</evidence>
<keyword evidence="3" id="KW-1185">Reference proteome</keyword>